<evidence type="ECO:0000256" key="4">
    <source>
        <dbReference type="ARBA" id="ARBA00022741"/>
    </source>
</evidence>
<dbReference type="EC" id="2.7.7.77" evidence="8"/>
<feature type="binding site" evidence="8">
    <location>
        <position position="96"/>
    </location>
    <ligand>
        <name>Mg(2+)</name>
        <dbReference type="ChEBI" id="CHEBI:18420"/>
    </ligand>
</feature>
<dbReference type="AlphaFoldDB" id="A0A1W1HZW2"/>
<dbReference type="GO" id="GO:0005737">
    <property type="term" value="C:cytoplasm"/>
    <property type="evidence" value="ECO:0007669"/>
    <property type="project" value="UniProtKB-SubCell"/>
</dbReference>
<protein>
    <recommendedName>
        <fullName evidence="8">Probable molybdenum cofactor guanylyltransferase</fullName>
        <shortName evidence="8">MoCo guanylyltransferase</shortName>
        <ecNumber evidence="8">2.7.7.77</ecNumber>
    </recommendedName>
    <alternativeName>
        <fullName evidence="8">GTP:molybdopterin guanylyltransferase</fullName>
    </alternativeName>
    <alternativeName>
        <fullName evidence="8">Mo-MPT guanylyltransferase</fullName>
    </alternativeName>
    <alternativeName>
        <fullName evidence="8">Molybdopterin guanylyltransferase</fullName>
    </alternativeName>
    <alternativeName>
        <fullName evidence="8">Molybdopterin-guanine dinucleotide synthase</fullName>
        <shortName evidence="8">MGD synthase</shortName>
    </alternativeName>
</protein>
<dbReference type="STRING" id="1325564.NSJP_0128"/>
<name>A0A1W1HZW2_9BACT</name>
<dbReference type="GO" id="GO:0046872">
    <property type="term" value="F:metal ion binding"/>
    <property type="evidence" value="ECO:0007669"/>
    <property type="project" value="UniProtKB-KW"/>
</dbReference>
<accession>A0A1W1HZW2</accession>
<comment type="subcellular location">
    <subcellularLocation>
        <location evidence="8">Cytoplasm</location>
    </subcellularLocation>
</comment>
<keyword evidence="5 8" id="KW-0460">Magnesium</keyword>
<keyword evidence="3 8" id="KW-0479">Metal-binding</keyword>
<dbReference type="HAMAP" id="MF_00316">
    <property type="entry name" value="MobA"/>
    <property type="match status" value="1"/>
</dbReference>
<dbReference type="InterPro" id="IPR029044">
    <property type="entry name" value="Nucleotide-diphossugar_trans"/>
</dbReference>
<feature type="binding site" evidence="8">
    <location>
        <position position="22"/>
    </location>
    <ligand>
        <name>GTP</name>
        <dbReference type="ChEBI" id="CHEBI:37565"/>
    </ligand>
</feature>
<dbReference type="SUPFAM" id="SSF53448">
    <property type="entry name" value="Nucleotide-diphospho-sugar transferases"/>
    <property type="match status" value="1"/>
</dbReference>
<dbReference type="GO" id="GO:1902758">
    <property type="term" value="P:bis(molybdopterin guanine dinucleotide)molybdenum biosynthetic process"/>
    <property type="evidence" value="ECO:0007669"/>
    <property type="project" value="TreeGrafter"/>
</dbReference>
<dbReference type="PANTHER" id="PTHR19136:SF81">
    <property type="entry name" value="MOLYBDENUM COFACTOR GUANYLYLTRANSFERASE"/>
    <property type="match status" value="1"/>
</dbReference>
<dbReference type="PANTHER" id="PTHR19136">
    <property type="entry name" value="MOLYBDENUM COFACTOR GUANYLYLTRANSFERASE"/>
    <property type="match status" value="1"/>
</dbReference>
<keyword evidence="11" id="KW-1185">Reference proteome</keyword>
<comment type="domain">
    <text evidence="8">The N-terminal domain determines nucleotide recognition and specific binding, while the C-terminal domain determines the specific binding to the target protein.</text>
</comment>
<feature type="binding site" evidence="8">
    <location>
        <position position="67"/>
    </location>
    <ligand>
        <name>GTP</name>
        <dbReference type="ChEBI" id="CHEBI:37565"/>
    </ligand>
</feature>
<keyword evidence="6 8" id="KW-0342">GTP-binding</keyword>
<proteinExistence type="inferred from homology"/>
<evidence type="ECO:0000256" key="3">
    <source>
        <dbReference type="ARBA" id="ARBA00022723"/>
    </source>
</evidence>
<dbReference type="CDD" id="cd02503">
    <property type="entry name" value="MobA"/>
    <property type="match status" value="1"/>
</dbReference>
<keyword evidence="4 8" id="KW-0547">Nucleotide-binding</keyword>
<keyword evidence="1 8" id="KW-0963">Cytoplasm</keyword>
<evidence type="ECO:0000313" key="10">
    <source>
        <dbReference type="EMBL" id="SLM46300.1"/>
    </source>
</evidence>
<dbReference type="InterPro" id="IPR025877">
    <property type="entry name" value="MobA-like_NTP_Trfase"/>
</dbReference>
<comment type="function">
    <text evidence="8">Transfers a GMP moiety from GTP to Mo-molybdopterin (Mo-MPT) cofactor (Moco or molybdenum cofactor) to form Mo-molybdopterin guanine dinucleotide (Mo-MGD) cofactor.</text>
</comment>
<dbReference type="GO" id="GO:0061603">
    <property type="term" value="F:molybdenum cofactor guanylyltransferase activity"/>
    <property type="evidence" value="ECO:0007669"/>
    <property type="project" value="UniProtKB-EC"/>
</dbReference>
<evidence type="ECO:0000256" key="7">
    <source>
        <dbReference type="ARBA" id="ARBA00023150"/>
    </source>
</evidence>
<evidence type="ECO:0000256" key="6">
    <source>
        <dbReference type="ARBA" id="ARBA00023134"/>
    </source>
</evidence>
<reference evidence="10 11" key="1">
    <citation type="submission" date="2017-03" db="EMBL/GenBank/DDBJ databases">
        <authorList>
            <person name="Afonso C.L."/>
            <person name="Miller P.J."/>
            <person name="Scott M.A."/>
            <person name="Spackman E."/>
            <person name="Goraichik I."/>
            <person name="Dimitrov K.M."/>
            <person name="Suarez D.L."/>
            <person name="Swayne D.E."/>
        </authorList>
    </citation>
    <scope>NUCLEOTIDE SEQUENCE [LARGE SCALE GENOMIC DNA]</scope>
    <source>
        <strain evidence="10">Genome sequencing of Nitrospira japonica strain NJ11</strain>
    </source>
</reference>
<evidence type="ECO:0000313" key="11">
    <source>
        <dbReference type="Proteomes" id="UP000192042"/>
    </source>
</evidence>
<sequence length="202" mass="22400">MITEVTGILLAGGKSRRMGEDKRFVEIGARSLLERSLDILRCVFQDVVIVIAQDSPDLSSTVPVVRDLVADCGSLGGLYTGLSVARTNRVFVLACDMPFLSQETVRYFVHLKTEADIVMARLHNGWHPMHALYGRRCLPVMESMMAAKDLRIHRVTEHPALKLHTVTAEDLKTIDPAGRAFLNINTPADLELARSIFASDRS</sequence>
<comment type="similarity">
    <text evidence="8">Belongs to the MobA family.</text>
</comment>
<comment type="catalytic activity">
    <reaction evidence="8">
        <text>Mo-molybdopterin + GTP + H(+) = Mo-molybdopterin guanine dinucleotide + diphosphate</text>
        <dbReference type="Rhea" id="RHEA:34243"/>
        <dbReference type="ChEBI" id="CHEBI:15378"/>
        <dbReference type="ChEBI" id="CHEBI:33019"/>
        <dbReference type="ChEBI" id="CHEBI:37565"/>
        <dbReference type="ChEBI" id="CHEBI:71302"/>
        <dbReference type="ChEBI" id="CHEBI:71310"/>
        <dbReference type="EC" id="2.7.7.77"/>
    </reaction>
</comment>
<organism evidence="10 11">
    <name type="scientific">Nitrospira japonica</name>
    <dbReference type="NCBI Taxonomy" id="1325564"/>
    <lineage>
        <taxon>Bacteria</taxon>
        <taxon>Pseudomonadati</taxon>
        <taxon>Nitrospirota</taxon>
        <taxon>Nitrospiria</taxon>
        <taxon>Nitrospirales</taxon>
        <taxon>Nitrospiraceae</taxon>
        <taxon>Nitrospira</taxon>
    </lineage>
</organism>
<gene>
    <name evidence="8 10" type="primary">mobA</name>
    <name evidence="10" type="ORF">NSJP_0128</name>
</gene>
<evidence type="ECO:0000256" key="8">
    <source>
        <dbReference type="HAMAP-Rule" id="MF_00316"/>
    </source>
</evidence>
<comment type="cofactor">
    <cofactor evidence="8">
        <name>Mg(2+)</name>
        <dbReference type="ChEBI" id="CHEBI:18420"/>
    </cofactor>
</comment>
<dbReference type="OrthoDB" id="9788394at2"/>
<feature type="binding site" evidence="8">
    <location>
        <begin position="10"/>
        <end position="12"/>
    </location>
    <ligand>
        <name>GTP</name>
        <dbReference type="ChEBI" id="CHEBI:37565"/>
    </ligand>
</feature>
<keyword evidence="10" id="KW-0548">Nucleotidyltransferase</keyword>
<dbReference type="Gene3D" id="3.90.550.10">
    <property type="entry name" value="Spore Coat Polysaccharide Biosynthesis Protein SpsA, Chain A"/>
    <property type="match status" value="1"/>
</dbReference>
<feature type="binding site" evidence="8">
    <location>
        <position position="96"/>
    </location>
    <ligand>
        <name>GTP</name>
        <dbReference type="ChEBI" id="CHEBI:37565"/>
    </ligand>
</feature>
<dbReference type="RefSeq" id="WP_080885012.1">
    <property type="nucleotide sequence ID" value="NZ_LT828648.1"/>
</dbReference>
<evidence type="ECO:0000256" key="1">
    <source>
        <dbReference type="ARBA" id="ARBA00022490"/>
    </source>
</evidence>
<evidence type="ECO:0000256" key="2">
    <source>
        <dbReference type="ARBA" id="ARBA00022679"/>
    </source>
</evidence>
<dbReference type="KEGG" id="nja:NSJP_0128"/>
<feature type="domain" description="MobA-like NTP transferase" evidence="9">
    <location>
        <begin position="7"/>
        <end position="151"/>
    </location>
</feature>
<evidence type="ECO:0000259" key="9">
    <source>
        <dbReference type="Pfam" id="PF12804"/>
    </source>
</evidence>
<dbReference type="InterPro" id="IPR013482">
    <property type="entry name" value="Molybde_CF_guanTrfase"/>
</dbReference>
<dbReference type="Proteomes" id="UP000192042">
    <property type="component" value="Chromosome I"/>
</dbReference>
<keyword evidence="2 8" id="KW-0808">Transferase</keyword>
<evidence type="ECO:0000256" key="5">
    <source>
        <dbReference type="ARBA" id="ARBA00022842"/>
    </source>
</evidence>
<comment type="caution">
    <text evidence="8">Lacks conserved residue(s) required for the propagation of feature annotation.</text>
</comment>
<dbReference type="Pfam" id="PF12804">
    <property type="entry name" value="NTP_transf_3"/>
    <property type="match status" value="1"/>
</dbReference>
<dbReference type="EMBL" id="LT828648">
    <property type="protein sequence ID" value="SLM46300.1"/>
    <property type="molecule type" value="Genomic_DNA"/>
</dbReference>
<keyword evidence="7 8" id="KW-0501">Molybdenum cofactor biosynthesis</keyword>
<dbReference type="GO" id="GO:0005525">
    <property type="term" value="F:GTP binding"/>
    <property type="evidence" value="ECO:0007669"/>
    <property type="project" value="UniProtKB-UniRule"/>
</dbReference>